<evidence type="ECO:0000256" key="8">
    <source>
        <dbReference type="ARBA" id="ARBA00022801"/>
    </source>
</evidence>
<comment type="subcellular location">
    <subcellularLocation>
        <location evidence="4">Nucleus</location>
    </subcellularLocation>
</comment>
<sequence>MSIDIQTTTQQGVRIAVEGCGHGTLNAIYAATEKSAKERGWDGVDLLIIGGDFQAVRNAADLNAMSVPKKYRELGDFHEYYSGVRKAPYLTIFVAGNHEAASHLWELYYGGWVCPNIYYMGAANVLQLGPLRIMGMSGIWKGYNYRKAHHERLPFNDDDVKSFYHVREIDVRKLLQLQTQVDIGISHDWPRAIEKHGNTKHLWNMKPDFERESADGSLGNQAAEYVMDRLRPPYWFSAHLHCKYSAIKTYDPPKEAMADAGETAEKVAAEETAIAQPQEQQPAAVVENPDEIDLDMDDEPAAPAQPSAPPAPTSNPDEIDLDMDDEEQPVAALTQPAASSTPAAVPTEEDPTEALRSLLPASFSNPNPQSSYNAQPHGGAPKTKPGQPVPPTITNTTVRFLSLDKCLPGRKFLQLAEIEPINPSASNEEELQRPLRLSYDPEWLSITLAFHPLLRSAVGKHCPLDPNAPIPADLGEAGYKPLIEEARKWVDEHITGEKLLVPEDFVQTAPPIDLVGNPVSGNIMTDEIPVEYTNPHTAEFCKLLGLENYWDASEEEREARRVQGPRPAQERFGGRGGHGGHGHSHGHGGHRGGGRGGGGGGGWRGGRGGRGGGGRGGGGRGGGGRGRGRGRGGW</sequence>
<keyword evidence="10" id="KW-0408">Iron</keyword>
<feature type="region of interest" description="Disordered" evidence="13">
    <location>
        <begin position="555"/>
        <end position="634"/>
    </location>
</feature>
<evidence type="ECO:0000256" key="7">
    <source>
        <dbReference type="ARBA" id="ARBA00022723"/>
    </source>
</evidence>
<comment type="similarity">
    <text evidence="5">Belongs to the lariat debranching enzyme family.</text>
</comment>
<dbReference type="VEuPathDB" id="FungiDB:SMAC_08283"/>
<comment type="cofactor">
    <cofactor evidence="1">
        <name>Mn(2+)</name>
        <dbReference type="ChEBI" id="CHEBI:29035"/>
    </cofactor>
</comment>
<dbReference type="PANTHER" id="PTHR12849:SF0">
    <property type="entry name" value="LARIAT DEBRANCHING ENZYME"/>
    <property type="match status" value="1"/>
</dbReference>
<dbReference type="OMA" id="GIDDPLC"/>
<evidence type="ECO:0000256" key="10">
    <source>
        <dbReference type="ARBA" id="ARBA00023004"/>
    </source>
</evidence>
<evidence type="ECO:0000256" key="2">
    <source>
        <dbReference type="ARBA" id="ARBA00001947"/>
    </source>
</evidence>
<accession>A0A8S8ZGF0</accession>
<keyword evidence="12" id="KW-0539">Nucleus</keyword>
<dbReference type="InterPro" id="IPR029052">
    <property type="entry name" value="Metallo-depent_PP-like"/>
</dbReference>
<dbReference type="Pfam" id="PF00149">
    <property type="entry name" value="Metallophos"/>
    <property type="match status" value="1"/>
</dbReference>
<keyword evidence="7" id="KW-0479">Metal-binding</keyword>
<dbReference type="CDD" id="cd00844">
    <property type="entry name" value="MPP_Dbr1_N"/>
    <property type="match status" value="1"/>
</dbReference>
<feature type="region of interest" description="Disordered" evidence="13">
    <location>
        <begin position="293"/>
        <end position="394"/>
    </location>
</feature>
<dbReference type="GO" id="GO:0005634">
    <property type="term" value="C:nucleus"/>
    <property type="evidence" value="ECO:0007669"/>
    <property type="project" value="UniProtKB-SubCell"/>
</dbReference>
<dbReference type="Pfam" id="PF05011">
    <property type="entry name" value="DBR1"/>
    <property type="match status" value="1"/>
</dbReference>
<evidence type="ECO:0000313" key="15">
    <source>
        <dbReference type="EMBL" id="KAA8624029.1"/>
    </source>
</evidence>
<gene>
    <name evidence="15" type="ORF">SMACR_08283</name>
</gene>
<dbReference type="InterPro" id="IPR041816">
    <property type="entry name" value="Dbr1_N"/>
</dbReference>
<evidence type="ECO:0000256" key="13">
    <source>
        <dbReference type="SAM" id="MobiDB-lite"/>
    </source>
</evidence>
<reference evidence="15 16" key="1">
    <citation type="submission" date="2017-07" db="EMBL/GenBank/DDBJ databases">
        <title>Genome sequence of the Sordaria macrospora wild type strain R19027.</title>
        <authorList>
            <person name="Nowrousian M."/>
            <person name="Teichert I."/>
            <person name="Kueck U."/>
        </authorList>
    </citation>
    <scope>NUCLEOTIDE SEQUENCE [LARGE SCALE GENOMIC DNA]</scope>
    <source>
        <strain evidence="15 16">R19027</strain>
        <tissue evidence="15">Mycelium</tissue>
    </source>
</reference>
<dbReference type="InterPro" id="IPR004843">
    <property type="entry name" value="Calcineurin-like_PHP"/>
</dbReference>
<evidence type="ECO:0000256" key="12">
    <source>
        <dbReference type="ARBA" id="ARBA00023242"/>
    </source>
</evidence>
<dbReference type="GO" id="GO:0008419">
    <property type="term" value="F:RNA lariat debranching enzyme activity"/>
    <property type="evidence" value="ECO:0007669"/>
    <property type="project" value="TreeGrafter"/>
</dbReference>
<keyword evidence="8" id="KW-0378">Hydrolase</keyword>
<evidence type="ECO:0000256" key="3">
    <source>
        <dbReference type="ARBA" id="ARBA00001954"/>
    </source>
</evidence>
<feature type="domain" description="Lariat debranching enzyme C-terminal" evidence="14">
    <location>
        <begin position="389"/>
        <end position="550"/>
    </location>
</feature>
<evidence type="ECO:0000313" key="16">
    <source>
        <dbReference type="Proteomes" id="UP000433876"/>
    </source>
</evidence>
<dbReference type="SUPFAM" id="SSF56300">
    <property type="entry name" value="Metallo-dependent phosphatases"/>
    <property type="match status" value="1"/>
</dbReference>
<proteinExistence type="inferred from homology"/>
<feature type="compositionally biased region" description="Gly residues" evidence="13">
    <location>
        <begin position="594"/>
        <end position="625"/>
    </location>
</feature>
<protein>
    <recommendedName>
        <fullName evidence="14">Lariat debranching enzyme C-terminal domain-containing protein</fullName>
    </recommendedName>
</protein>
<evidence type="ECO:0000256" key="4">
    <source>
        <dbReference type="ARBA" id="ARBA00004123"/>
    </source>
</evidence>
<dbReference type="EMBL" id="NMPR01000273">
    <property type="protein sequence ID" value="KAA8624029.1"/>
    <property type="molecule type" value="Genomic_DNA"/>
</dbReference>
<dbReference type="PANTHER" id="PTHR12849">
    <property type="entry name" value="RNA LARIAT DEBRANCHING ENZYME"/>
    <property type="match status" value="1"/>
</dbReference>
<evidence type="ECO:0000256" key="5">
    <source>
        <dbReference type="ARBA" id="ARBA00006045"/>
    </source>
</evidence>
<keyword evidence="9" id="KW-0862">Zinc</keyword>
<organism evidence="15 16">
    <name type="scientific">Sordaria macrospora</name>
    <dbReference type="NCBI Taxonomy" id="5147"/>
    <lineage>
        <taxon>Eukaryota</taxon>
        <taxon>Fungi</taxon>
        <taxon>Dikarya</taxon>
        <taxon>Ascomycota</taxon>
        <taxon>Pezizomycotina</taxon>
        <taxon>Sordariomycetes</taxon>
        <taxon>Sordariomycetidae</taxon>
        <taxon>Sordariales</taxon>
        <taxon>Sordariaceae</taxon>
        <taxon>Sordaria</taxon>
    </lineage>
</organism>
<evidence type="ECO:0000256" key="6">
    <source>
        <dbReference type="ARBA" id="ARBA00022664"/>
    </source>
</evidence>
<feature type="compositionally biased region" description="Low complexity" evidence="13">
    <location>
        <begin position="331"/>
        <end position="346"/>
    </location>
</feature>
<evidence type="ECO:0000259" key="14">
    <source>
        <dbReference type="SMART" id="SM01124"/>
    </source>
</evidence>
<evidence type="ECO:0000256" key="1">
    <source>
        <dbReference type="ARBA" id="ARBA00001936"/>
    </source>
</evidence>
<keyword evidence="6" id="KW-0507">mRNA processing</keyword>
<feature type="compositionally biased region" description="Basic residues" evidence="13">
    <location>
        <begin position="578"/>
        <end position="593"/>
    </location>
</feature>
<comment type="caution">
    <text evidence="15">The sequence shown here is derived from an EMBL/GenBank/DDBJ whole genome shotgun (WGS) entry which is preliminary data.</text>
</comment>
<dbReference type="GO" id="GO:0000398">
    <property type="term" value="P:mRNA splicing, via spliceosome"/>
    <property type="evidence" value="ECO:0007669"/>
    <property type="project" value="TreeGrafter"/>
</dbReference>
<comment type="cofactor">
    <cofactor evidence="2">
        <name>Zn(2+)</name>
        <dbReference type="ChEBI" id="CHEBI:29105"/>
    </cofactor>
</comment>
<dbReference type="InterPro" id="IPR007708">
    <property type="entry name" value="DBR1_C"/>
</dbReference>
<dbReference type="Proteomes" id="UP000433876">
    <property type="component" value="Unassembled WGS sequence"/>
</dbReference>
<feature type="compositionally biased region" description="Acidic residues" evidence="13">
    <location>
        <begin position="317"/>
        <end position="328"/>
    </location>
</feature>
<keyword evidence="11" id="KW-0464">Manganese</keyword>
<dbReference type="AlphaFoldDB" id="A0A8S8ZGF0"/>
<dbReference type="SMART" id="SM01124">
    <property type="entry name" value="DBR1"/>
    <property type="match status" value="1"/>
</dbReference>
<comment type="cofactor">
    <cofactor evidence="3">
        <name>Fe(2+)</name>
        <dbReference type="ChEBI" id="CHEBI:29033"/>
    </cofactor>
</comment>
<evidence type="ECO:0000256" key="9">
    <source>
        <dbReference type="ARBA" id="ARBA00022833"/>
    </source>
</evidence>
<feature type="compositionally biased region" description="Polar residues" evidence="13">
    <location>
        <begin position="362"/>
        <end position="374"/>
    </location>
</feature>
<dbReference type="GO" id="GO:0046872">
    <property type="term" value="F:metal ion binding"/>
    <property type="evidence" value="ECO:0007669"/>
    <property type="project" value="UniProtKB-KW"/>
</dbReference>
<name>A0A8S8ZGF0_SORMA</name>
<evidence type="ECO:0000256" key="11">
    <source>
        <dbReference type="ARBA" id="ARBA00023211"/>
    </source>
</evidence>